<sequence length="86" mass="9652">MLIHRYSVERSDSKRIIAPQSKLKSTQYLLSTNYQNNRFLVACLLACLLVQLLACPHRTQTWLLETIAGPLPFPVELLDLATGPGT</sequence>
<evidence type="ECO:0000313" key="2">
    <source>
        <dbReference type="Proteomes" id="UP000248405"/>
    </source>
</evidence>
<dbReference type="EMBL" id="KZ821621">
    <property type="protein sequence ID" value="PYH70361.1"/>
    <property type="molecule type" value="Genomic_DNA"/>
</dbReference>
<dbReference type="RefSeq" id="XP_025564155.1">
    <property type="nucleotide sequence ID" value="XM_025706501.1"/>
</dbReference>
<reference evidence="1" key="1">
    <citation type="submission" date="2016-12" db="EMBL/GenBank/DDBJ databases">
        <title>The genomes of Aspergillus section Nigri reveals drivers in fungal speciation.</title>
        <authorList>
            <consortium name="DOE Joint Genome Institute"/>
            <person name="Vesth T.C."/>
            <person name="Nybo J."/>
            <person name="Theobald S."/>
            <person name="Brandl J."/>
            <person name="Frisvad J.C."/>
            <person name="Nielsen K.F."/>
            <person name="Lyhne E.K."/>
            <person name="Kogle M.E."/>
            <person name="Kuo A."/>
            <person name="Riley R."/>
            <person name="Clum A."/>
            <person name="Nolan M."/>
            <person name="Lipzen A."/>
            <person name="Salamov A."/>
            <person name="Henrissat B."/>
            <person name="Wiebenga A."/>
            <person name="De Vries R.P."/>
            <person name="Grigoriev I.V."/>
            <person name="Mortensen U.H."/>
            <person name="Andersen M.R."/>
            <person name="Baker S.E."/>
        </authorList>
    </citation>
    <scope>NUCLEOTIDE SEQUENCE [LARGE SCALE GENOMIC DNA]</scope>
    <source>
        <strain evidence="1">CBS 113365</strain>
    </source>
</reference>
<evidence type="ECO:0000313" key="1">
    <source>
        <dbReference type="EMBL" id="PYH70361.1"/>
    </source>
</evidence>
<proteinExistence type="predicted"/>
<accession>A0A319BE20</accession>
<organism evidence="1 2">
    <name type="scientific">Aspergillus vadensis (strain CBS 113365 / IMI 142717 / IBT 24658)</name>
    <dbReference type="NCBI Taxonomy" id="1448311"/>
    <lineage>
        <taxon>Eukaryota</taxon>
        <taxon>Fungi</taxon>
        <taxon>Dikarya</taxon>
        <taxon>Ascomycota</taxon>
        <taxon>Pezizomycotina</taxon>
        <taxon>Eurotiomycetes</taxon>
        <taxon>Eurotiomycetidae</taxon>
        <taxon>Eurotiales</taxon>
        <taxon>Aspergillaceae</taxon>
        <taxon>Aspergillus</taxon>
        <taxon>Aspergillus subgen. Circumdati</taxon>
    </lineage>
</organism>
<gene>
    <name evidence="1" type="ORF">BO88DRAFT_403994</name>
</gene>
<dbReference type="Proteomes" id="UP000248405">
    <property type="component" value="Unassembled WGS sequence"/>
</dbReference>
<dbReference type="GeneID" id="37211093"/>
<name>A0A319BE20_ASPVC</name>
<protein>
    <submittedName>
        <fullName evidence="1">Uncharacterized protein</fullName>
    </submittedName>
</protein>
<dbReference type="AlphaFoldDB" id="A0A319BE20"/>
<keyword evidence="2" id="KW-1185">Reference proteome</keyword>